<dbReference type="SMART" id="SM00560">
    <property type="entry name" value="LamGL"/>
    <property type="match status" value="5"/>
</dbReference>
<evidence type="ECO:0000256" key="3">
    <source>
        <dbReference type="ARBA" id="ARBA00023157"/>
    </source>
</evidence>
<dbReference type="Proteomes" id="UP000443582">
    <property type="component" value="Unassembled WGS sequence"/>
</dbReference>
<evidence type="ECO:0000313" key="8">
    <source>
        <dbReference type="EMBL" id="RZF22718.1"/>
    </source>
</evidence>
<evidence type="ECO:0000259" key="5">
    <source>
        <dbReference type="SMART" id="SM00060"/>
    </source>
</evidence>
<dbReference type="Pfam" id="PF13385">
    <property type="entry name" value="Laminin_G_3"/>
    <property type="match status" value="12"/>
</dbReference>
<dbReference type="InterPro" id="IPR013783">
    <property type="entry name" value="Ig-like_fold"/>
</dbReference>
<dbReference type="InterPro" id="IPR006558">
    <property type="entry name" value="LamG-like"/>
</dbReference>
<dbReference type="RefSeq" id="WP_114705662.1">
    <property type="nucleotide sequence ID" value="NZ_QDKL01000001.1"/>
</dbReference>
<dbReference type="InterPro" id="IPR013320">
    <property type="entry name" value="ConA-like_dom_sf"/>
</dbReference>
<gene>
    <name evidence="8" type="ORF">DAY19_02795</name>
</gene>
<evidence type="ECO:0000259" key="7">
    <source>
        <dbReference type="SMART" id="SM00560"/>
    </source>
</evidence>
<evidence type="ECO:0000259" key="6">
    <source>
        <dbReference type="SMART" id="SM00282"/>
    </source>
</evidence>
<feature type="domain" description="LamG-like jellyroll fold" evidence="7">
    <location>
        <begin position="2258"/>
        <end position="2398"/>
    </location>
</feature>
<dbReference type="PANTHER" id="PTHR42535:SF2">
    <property type="entry name" value="CHROMOSOME UNDETERMINED SCAFFOLD_146, WHOLE GENOME SHOTGUN SEQUENCE"/>
    <property type="match status" value="1"/>
</dbReference>
<keyword evidence="9" id="KW-1185">Reference proteome</keyword>
<feature type="domain" description="LamG-like jellyroll fold" evidence="7">
    <location>
        <begin position="2575"/>
        <end position="2712"/>
    </location>
</feature>
<feature type="domain" description="Fibronectin type-III" evidence="5">
    <location>
        <begin position="230"/>
        <end position="344"/>
    </location>
</feature>
<feature type="domain" description="Fibronectin type-III" evidence="5">
    <location>
        <begin position="570"/>
        <end position="655"/>
    </location>
</feature>
<protein>
    <submittedName>
        <fullName evidence="8">Uncharacterized protein</fullName>
    </submittedName>
</protein>
<comment type="caution">
    <text evidence="8">The sequence shown here is derived from an EMBL/GenBank/DDBJ whole genome shotgun (WGS) entry which is preliminary data.</text>
</comment>
<feature type="domain" description="LamG-like jellyroll fold" evidence="7">
    <location>
        <begin position="3613"/>
        <end position="3759"/>
    </location>
</feature>
<feature type="domain" description="LamG-like jellyroll fold" evidence="7">
    <location>
        <begin position="1939"/>
        <end position="2074"/>
    </location>
</feature>
<evidence type="ECO:0000256" key="4">
    <source>
        <dbReference type="ARBA" id="ARBA00023273"/>
    </source>
</evidence>
<dbReference type="Gene3D" id="2.60.120.200">
    <property type="match status" value="12"/>
</dbReference>
<dbReference type="CDD" id="cd00110">
    <property type="entry name" value="LamG"/>
    <property type="match status" value="1"/>
</dbReference>
<dbReference type="SMART" id="SM00282">
    <property type="entry name" value="LamG"/>
    <property type="match status" value="2"/>
</dbReference>
<reference evidence="9" key="1">
    <citation type="journal article" date="2019" name="Int. J. Syst. Evol. Microbiol.">
        <title>Halobacteriovorax valvorus sp. nov., a novel prokaryotic predator isolated from coastal seawater of China.</title>
        <authorList>
            <person name="Chen M.-X."/>
        </authorList>
    </citation>
    <scope>NUCLEOTIDE SEQUENCE [LARGE SCALE GENOMIC DNA]</scope>
    <source>
        <strain evidence="9">BL9</strain>
    </source>
</reference>
<feature type="domain" description="Fibronectin type-III" evidence="5">
    <location>
        <begin position="1089"/>
        <end position="1176"/>
    </location>
</feature>
<proteinExistence type="predicted"/>
<feature type="domain" description="Fibronectin type-III" evidence="5">
    <location>
        <begin position="777"/>
        <end position="864"/>
    </location>
</feature>
<sequence length="6009" mass="654043">MIIFLFTGCSDPLKGRIDINSITEYDKVPPEIDFVTTAGPMNGNNDFTLNYTLTDDNSGVASAKILYTPDFNTTNYSEVTTVTGGSNQIKFCVPNKNHPAPAFKIIARDEAGNVFEKELGTSGPNFSINLDTDPTIPNLTSSLGTLTKDQPTTLNIDSCSLNACSGDAVYFEPPTQTKYVFANTTGTTPSVGDAWVSCETALSSGYLQNNFPSEGLNTYYLWTKTEDVDADSVTPLNFISSANTTIDITYDNTAPIDNTGTGFTFDNDVEIVGDNIPVQWSLFTDQQVVDHRIELYTDNTCNPLNLYNSYTTSSAAITDNTNVDGLVDGQYWAKVIAIDHVGLEGSSSCSLDSVFVDATAPVDNGADLQFIDTLDNDGDDLSISWTAFSDLTLTNHRIEIFSDSTCSTSVGTFLTGSSTNSDSAAVDGLNTGDYWATVTAIDGIGSETTSNCSTDTIRVDKDSPIDNGADLQFTAATDIDGNSIAVTWTAFSDPDGVVDHKLYTYTNNTCTLGETDHGATSSGTNSNATNITSLADGQYWAIVEAFDPGANSTKSACSTDSIIVDSTPPLDNTASVQFSATHENTGNNIAVSWTAFTDLTLSDHRLYTYTDSSCTLGMVDHGLTGSTTTSSSIITGLAEGTYYARVRAYDAMGFDTLSACSTDSIVIDKTAPVDNTADVQFTNDYNNTGDNVNVSWTDFSDTYLSDHRIYTYTDSACTLNEVDHGLTGSATSTNAAIIDGLSDGTYYIKVVAYDLAGNETTSACSTDVITIDTTAPTDNTANLIFADTHDIDGNDLNVSWTAFTDTNGIADYQVLTYTNSSCTLGTVTHPYIGSNALTDSTSIDGLADGTYYARVRAMDNAGNTTLSACSSDSIIVDSTPPQDNTANIQFTLAHENTGNNIAVTWTAFSDLTLSDHEVYTYTDSSCSLGEVNHGLTSSTAASANNITGLAEGIYYARVRAHDLMGFDTLSACSTDSIVIDKTPPTDNTANIQFTNDYNNTGNNIDLTWTGFTDTYLSDHRILTYTDAACSLNEVDHGLTGNTTVANNTIVDGLTDGVYYAKVVAIDLAGNTTESACSTDTITIDLINPTDNTADLQFADLYDNDGNDISVSWTAFTDLNSIADHQIYTYTDAACTLNETIHPLTGSGTNSDAVTIDGLTDNIYYAKVLAFDSAGNSTLSACSTDSIEVDTTPPTIGAREVVGTVVTGQPLGLFNLSDCNDVTHVKITKGLGAPPLAADSGWQTCDTVNYSMTFDDLDVGANNLQFWIKDVAENVQPSFIAHQVFFTPPQLTVENGPTINTTIADISIDYCTEAGITEVIFKDVDGQPAASDPDWQTCTTAIGGLKSYTLTPGDHTLKVYLKYEDTSISLNAIDLPLRYDPVINWVESPVINRPHVSFTFEACDGISEILINQGTQPAPGDPQWQTCSTSAGAITHTLTSDGEQTLNFWYKDLSSNVLTGYSQVNVNFVPPSAYLANGTDLDTNTAAISIDSCTDISKVYVKLDDTMELPPSVADFTTGDGQDCTTAMNAITSPIIPAEGIHTLDVWFYFNDGYTLDPWHERLTVRYTAVDSTPPPVSGGDGAAVPLAMTLNNGDASSPPILLDNASRAIFTLNTCEPNPPVAMTGTVDITASTTSVTGTGTLFTSEISVGDYINIGSEILKVASITNDTSLELVFPHTAGATGQSITKEYPDDVITDMIVTKSSTAPDADSPDWLTCSNSAELLKSASLTPDGVYTLYAWFKDASGNVSTTSLTQDVEVQANGDLTPPPRPEIIVEGAPEVASAPVGMTVVDCTDVDQIYLKPSEYPSPYVAPDKDQSGWQDCSEAVGALTYHVDLIGSYTISAWFKDAAGNINSTPRDVSFIFNPTQGAYPDAIAYWTMDNVHKKEGRIIDALGENHLVYWNNGSVTSTAGRSDEAVSLSGTNSYLLTKNTPILKPTTAVSVSMWANLTSGDTGNKVIMGNIEEGVGGYGFKLNGGDLRFYASGQSVSIATSSYTTGWHHIAGTSDGRFINIYIDGQLQATTDLGSPANLQYGCPTILAVGTDVNCTDQPTITSNFDGQLDELAIWDKYLSEQNILNLYIDTFNQFKVSQHSTKPADIASASFYGETLQNTKLTIDTCGDNKFIYIDETTHPPTVDTPRWQLCREVIGAAINKNLTQGPHELKVWGKDEYNNITNAFYYVDTVVTSTNHYEPSILHYTMDNDHIDGSLVQEIRSGYHATNNGATPSVSGVQNEAYQFVKASNTYLETKHAALSQVADEVTISIWAQLTANDNRQQVLAGNRISSHGYSIEIDNSTSELKFFVETSGGTRSVAIATSAYTTGFHNIVGVYDGQNTNLYIDGIQVASVDHGSVLPIQYTCLGSFVIGAGATCNNGAALGTHFDNKIDEVLVWDYSLTSAAITELFEGQDTVPPLSVPVTPRDNLYTIGIPVARLNVDNCSDIAKVYVALDDTKPTGEIANWQTCSTTDDLIKSSLLEIGANDLRVWFMDESGNVSDTSTDLTITYNFDATIPTPDSYYTLDRANRDGSVIYDVTSAHHGENYGPIESTGVADEAMNFNGTSDYIEVSNDVSFEPASEVTLSTWFNVDSFPTSRQVIAGNYNNGGYEIALDNGVVEFKVQALGGPQVATYSTTSLTPGDWTHVTGVWNNGTIRLFINGIEEVNTVIAGSADIDYAQSNSFLIGASPTTSTGPSGNYFDGSIDEVSFYRAALSDTVINELYERQSKGDKAYYDVTPPSIPVNLNIIYYNSLVSRANLTVTDCTGLDYIIVTKNEFPPDKNDEDWQLCNTLTGGLLSKRLDPTDNYAKFWTKDIYGNISKTFEYVPIITKYDKPIARPVVHWTFDEAHYNSTSNEALDRISGLKLKNEGYELEYVDFDNDTCPRTMVHNPALAPVTIDSDGVLNKSMLFGDDRFLRVKSPQNSKLKPSDTLSVAAWVYLTGDGVHSDDHIISNEFNGKGWSIKVDAANKDDKGLRFTVHTADGLLEPYLETKNYTTGWHLVIGTYDGQKASLYFDGIFVKSFSNASPSPIVYETGVNTFVGAKASTGDEPTNGKSHYYARSGLNCNLYNIEDSNFANKIDEVIIWDQVLTGLEASSLYHNGADILYETDVTEPPNPTLTLENTRPDLFSNKAYFTVNDCTDISGVLVNEGTRPDKQDDRWEVCRERRGSFGLEELTEGGHTITTWFKDLAGNVTSSSSDLVVNYTPIATVPYSNAYWPIESVASVDRTVIDIIEHGVHDLIEVNVDAADNPTATYTTGKVGEALSLTGSQSYLTTQDTVLLTPVNFLSVGGWFYLTQSDSTNRVYIDRHVYSTATNRGGYKLYQSGGNIRFTLELDIAGTINLASSMAGVTTGWNHVIGIFDDQEVKLYLNGVEIATSGVLPERDFVRYDVPTDFRIGAESNQNNLATNFLNEKVDEIAVWGYDLSPTEVATAHTKGQSSTRQVETMNAPSNVDNAYIYFDSHFGPYAKMTILNCTNTPWVYITYQGAPPPADDSDDWHRCVTNPGAILSEKLPTGTTYVDVYAKNALGDISTLAGTKEIDPIPTYSDYDLVKPIYHASFDNGTINGSTLTDHTSQVSAQLNGSPTISTSSNGNEVIFDGSDDYIDIANNFRFENLYNFTLMTWLHLDSTDTATRQIITKKNSKDDIRVYLDSGDIVFEVNIVQPSGYTRSVPYGIIRYPLELIQTGMHQLAVKYDGQELSLYIDANLVAQADPGYQNWSTTTIRKVDFDFVSGFYLGDNTQAENFQGALDDFMVFNQTLTDEEIFYHYKRYVDEVYPNDSTAPTTTPTLSVVNSTFGTNWPTDNPNPVYSINDCNDITGVYITVDAQPGPTNTSSGWQQCSTKDGAIDSPTLTPGVHTVYFWFRDARGNISSPQSIVVEYTDPPLPQPVAYWTLDQNTKIGSIFYDSSNAININNFGAQNIASAKVGNGLSFDGERQYLKTDYDPQLKVTDEFTIGFWMDHNIPLDEGSGDRFFSMTGAQPGGMEMYLICDESSCETSNKFVDFKVNIGNRNYVLDLPVSQFPSSWVYVLYTYDGRYLRYYENGTLKREKDLNDFESVTYDAVEEVPFVMAAKAGADEQISKHSNMNIDDVAIWSKALNQSQITNLYSNYANNNTRNYDPLRPIVTPANTRASIYNPGYKSFGSRLRLTMNDCTDTDMILVSDSTVQPSDTDENWQVCNTIAGGILSSPLPTGSVTPRVWARSFTGEVSAASGTANDQSYTMPTYVSDIPRPSVHWSLDSAASGAYGHPQVYDNFGTAHGSLDATTPPESTATSGDNAVIEEGFSFNGIDEFIKIKPDANTNPMYTTSISAWAHLVKGETKHRHIAGNIQKATLTDGSGIGLRVKNGNLQFYVTARSPGATGSIQTLTVDFDTSIYNTGLHHIVGTFNKQKLELYLDGVKVAEKYAQLFDGNYIEVVNDDFSYWNIGAETGYLQTAEANSFFKGVIDDVMIWHNVLSEEEVYYLYEYGSDLLPTTLADGIAPTDPGIELTGNLTTTSSPWSHFTMPTCTGANGILINAIYVNSSSDAPPSKDDIGWQYCTRDEGYVISHLLERGDNDITVYFRDEEGDISGSTSFNVTYIPPDLIHPLAYYTFNTEDSISADHFRDLAGNLHIKASSDIPKVSSAIGGNAVESTLSSETISNTFTFEYDMERDFTISMWHLPQATSEYKLLEYGQLRISRTSLNQIQIHIPDIGTFTTNQSLIPAQWTHLTFRRENNSLKIYFNGKLISSFYTKTNNLKLHNSGKLSLLETRGRLDEVVIYDSPLTEDQIAYLFFKGSNQEKLELYPLNYVEPAVPDFYWNFNNTQLTSNSLSGVTNSESLNVKNAVTTGSVDAIEGEAFQFTRYEDILAGDDINTVGARQFLRSDSVAPIDFTSEFTLSMWIKQPNADSANIFTDDKSVIIDQWGSEFEERVFRLEYKHTSTGSGKYILYLRNGYETDITKQAIKVETTSFSGINGWHHLAIKRDVRKLAIFINGREYGAALIGTAAQIVNNNLTTPLRIGESGLSGLDLMAEDVSVAAGTNTITGIGSDFENKFYNYIHGSVDIISNTTVVTGTGTRFTQDLTVGESVLIAGEVHTIASITDNTTFILDANHVSGASGENVRKVIPGTVSSTTGSNIITGVGTNFTSAQFPNNSYITFGNEIGQVASVNSPTQITLVNNAISTQSGVYAESTSDLKRLKLGAEIFDSYYVNDATTITLGSNHIADVSNVNMWRTYNNTHSDEYGFDGSIDELAVWYDALDFNQIYKLYQKGLANEPISAAPTIAFNGVGNTTNDSTVSITLNDCQDYTHVWVGTSLDSDPLDGTPGWVACTDVAGGLTSPTLTSDSLNTVKIWFKTGSVVSSYTSSFDITHVTGDLTPPAIPAITLETASPTNLSYARFTIGSCSDITGVLINLTGITPSAINPNWKNCSTINSALHSPILESGANTISVYFKDEAGNVTTSSDFALTYNPVMIAKPGLYLNYNNENLNNNIILEEINDDVFSPSVVLSLESSYIEGETIEFNGTRYLEDVSNTFNITSNFTISNWINIAKPTSFSVINDKWNSTIAEQSYRKLIDSNGRLCLEYQTVNSTQVWNNDSYKKICSTGKIEFGNWNHVAITRSGTNVNFYINSVNVGNETIDNGDLVNSPIPLRIGASQRETNGVGIVGGIDETAMWNQELSALDIETLYGRGMSQMPILYTSQPQATPLEDIFWGFESANYSAPNLSAAIGSKDLINVPSSTPSSATYNPSAQIGEAFDYANENYFETVDHEINLGTDFTISTWINLVDDSDDEGTILNKWNEADVDEQEFRLYTDNQYIKFSYHATTTATDTFPMLGFDTITSNGQIPLTTWTNIVITRRGNVIRMYINGELESYKVIGPEAMKNITTVPLRVGGVEDGGINFFTGTIDNTSIWKKPLTKEMIKYVYQQGQANLENPTTTQVSLANPSNTIVDPIAYMTISDCNGNTKYLIQDSSLGAPAAGALTNDCTSELRGIFSTDVPATSDTLHIYLGDGTSTVEGPYPVNVIYAP</sequence>
<name>A0ABY0IIE3_9BACT</name>
<organism evidence="8 9">
    <name type="scientific">Halobacteriovorax vibrionivorans</name>
    <dbReference type="NCBI Taxonomy" id="2152716"/>
    <lineage>
        <taxon>Bacteria</taxon>
        <taxon>Pseudomonadati</taxon>
        <taxon>Bdellovibrionota</taxon>
        <taxon>Bacteriovoracia</taxon>
        <taxon>Bacteriovoracales</taxon>
        <taxon>Halobacteriovoraceae</taxon>
        <taxon>Halobacteriovorax</taxon>
    </lineage>
</organism>
<evidence type="ECO:0000256" key="1">
    <source>
        <dbReference type="ARBA" id="ARBA00004316"/>
    </source>
</evidence>
<feature type="domain" description="Fibronectin type-III" evidence="5">
    <location>
        <begin position="462"/>
        <end position="553"/>
    </location>
</feature>
<comment type="subcellular location">
    <subcellularLocation>
        <location evidence="1">Cell projection</location>
    </subcellularLocation>
</comment>
<evidence type="ECO:0000256" key="2">
    <source>
        <dbReference type="ARBA" id="ARBA00022729"/>
    </source>
</evidence>
<dbReference type="SMART" id="SM00060">
    <property type="entry name" value="FN3"/>
    <property type="match status" value="9"/>
</dbReference>
<feature type="domain" description="Fibronectin type-III" evidence="5">
    <location>
        <begin position="670"/>
        <end position="759"/>
    </location>
</feature>
<dbReference type="InterPro" id="IPR003961">
    <property type="entry name" value="FN3_dom"/>
</dbReference>
<dbReference type="InterPro" id="IPR001791">
    <property type="entry name" value="Laminin_G"/>
</dbReference>
<dbReference type="PANTHER" id="PTHR42535">
    <property type="entry name" value="OOKINETE PROTEIN, PUTATIVE-RELATED"/>
    <property type="match status" value="1"/>
</dbReference>
<dbReference type="InterPro" id="IPR036116">
    <property type="entry name" value="FN3_sf"/>
</dbReference>
<evidence type="ECO:0000313" key="9">
    <source>
        <dbReference type="Proteomes" id="UP000443582"/>
    </source>
</evidence>
<dbReference type="EMBL" id="QDKL01000001">
    <property type="protein sequence ID" value="RZF22718.1"/>
    <property type="molecule type" value="Genomic_DNA"/>
</dbReference>
<feature type="domain" description="LamG-like jellyroll fold" evidence="7">
    <location>
        <begin position="3281"/>
        <end position="3424"/>
    </location>
</feature>
<keyword evidence="2" id="KW-0732">Signal</keyword>
<feature type="domain" description="Fibronectin type-III" evidence="5">
    <location>
        <begin position="885"/>
        <end position="967"/>
    </location>
</feature>
<keyword evidence="3" id="KW-1015">Disulfide bond</keyword>
<dbReference type="Gene3D" id="2.60.40.10">
    <property type="entry name" value="Immunoglobulins"/>
    <property type="match status" value="4"/>
</dbReference>
<feature type="domain" description="Laminin G" evidence="6">
    <location>
        <begin position="2575"/>
        <end position="2707"/>
    </location>
</feature>
<dbReference type="SUPFAM" id="SSF49899">
    <property type="entry name" value="Concanavalin A-like lectins/glucanases"/>
    <property type="match status" value="12"/>
</dbReference>
<keyword evidence="4" id="KW-0966">Cell projection</keyword>
<feature type="domain" description="Fibronectin type-III" evidence="5">
    <location>
        <begin position="359"/>
        <end position="445"/>
    </location>
</feature>
<feature type="domain" description="Fibronectin type-III" evidence="5">
    <location>
        <begin position="985"/>
        <end position="1071"/>
    </location>
</feature>
<feature type="domain" description="Laminin G" evidence="6">
    <location>
        <begin position="5755"/>
        <end position="5895"/>
    </location>
</feature>
<dbReference type="SUPFAM" id="SSF49265">
    <property type="entry name" value="Fibronectin type III"/>
    <property type="match status" value="2"/>
</dbReference>
<accession>A0ABY0IIE3</accession>